<dbReference type="PANTHER" id="PTHR45772:SF9">
    <property type="entry name" value="CONSERVED COMPONENT OF ABC TRANSPORTER FOR NATURAL AMINO ACIDS"/>
    <property type="match status" value="1"/>
</dbReference>
<dbReference type="Pfam" id="PF00005">
    <property type="entry name" value="ABC_tran"/>
    <property type="match status" value="1"/>
</dbReference>
<evidence type="ECO:0000256" key="2">
    <source>
        <dbReference type="ARBA" id="ARBA00022741"/>
    </source>
</evidence>
<dbReference type="RefSeq" id="WP_133870514.1">
    <property type="nucleotide sequence ID" value="NZ_SOAU01000001.1"/>
</dbReference>
<dbReference type="SMART" id="SM00382">
    <property type="entry name" value="AAA"/>
    <property type="match status" value="1"/>
</dbReference>
<keyword evidence="1" id="KW-0813">Transport</keyword>
<accession>A0A4R7I468</accession>
<feature type="domain" description="ABC transporter" evidence="4">
    <location>
        <begin position="26"/>
        <end position="273"/>
    </location>
</feature>
<protein>
    <submittedName>
        <fullName evidence="5">Amino acid/amide ABC transporter ATP-binding protein 1 (HAAT family)</fullName>
    </submittedName>
</protein>
<dbReference type="Proteomes" id="UP000294558">
    <property type="component" value="Unassembled WGS sequence"/>
</dbReference>
<dbReference type="EMBL" id="SOAU01000001">
    <property type="protein sequence ID" value="TDT18285.1"/>
    <property type="molecule type" value="Genomic_DNA"/>
</dbReference>
<keyword evidence="6" id="KW-1185">Reference proteome</keyword>
<dbReference type="FunFam" id="3.40.50.300:FF:000421">
    <property type="entry name" value="Branched-chain amino acid ABC transporter ATP-binding protein"/>
    <property type="match status" value="1"/>
</dbReference>
<dbReference type="InterPro" id="IPR051120">
    <property type="entry name" value="ABC_AA/LPS_Transport"/>
</dbReference>
<name>A0A4R7I468_9ACTN</name>
<dbReference type="GO" id="GO:0016887">
    <property type="term" value="F:ATP hydrolysis activity"/>
    <property type="evidence" value="ECO:0007669"/>
    <property type="project" value="InterPro"/>
</dbReference>
<dbReference type="AlphaFoldDB" id="A0A4R7I468"/>
<keyword evidence="2" id="KW-0547">Nucleotide-binding</keyword>
<dbReference type="PANTHER" id="PTHR45772">
    <property type="entry name" value="CONSERVED COMPONENT OF ABC TRANSPORTER FOR NATURAL AMINO ACIDS-RELATED"/>
    <property type="match status" value="1"/>
</dbReference>
<dbReference type="GO" id="GO:0005524">
    <property type="term" value="F:ATP binding"/>
    <property type="evidence" value="ECO:0007669"/>
    <property type="project" value="UniProtKB-KW"/>
</dbReference>
<dbReference type="OrthoDB" id="9805514at2"/>
<dbReference type="CDD" id="cd03219">
    <property type="entry name" value="ABC_Mj1267_LivG_branched"/>
    <property type="match status" value="1"/>
</dbReference>
<dbReference type="SUPFAM" id="SSF52540">
    <property type="entry name" value="P-loop containing nucleoside triphosphate hydrolases"/>
    <property type="match status" value="1"/>
</dbReference>
<comment type="caution">
    <text evidence="5">The sequence shown here is derived from an EMBL/GenBank/DDBJ whole genome shotgun (WGS) entry which is preliminary data.</text>
</comment>
<keyword evidence="3 5" id="KW-0067">ATP-binding</keyword>
<dbReference type="InterPro" id="IPR027417">
    <property type="entry name" value="P-loop_NTPase"/>
</dbReference>
<organism evidence="5 6">
    <name type="scientific">Ilumatobacter fluminis</name>
    <dbReference type="NCBI Taxonomy" id="467091"/>
    <lineage>
        <taxon>Bacteria</taxon>
        <taxon>Bacillati</taxon>
        <taxon>Actinomycetota</taxon>
        <taxon>Acidimicrobiia</taxon>
        <taxon>Acidimicrobiales</taxon>
        <taxon>Ilumatobacteraceae</taxon>
        <taxon>Ilumatobacter</taxon>
    </lineage>
</organism>
<evidence type="ECO:0000313" key="5">
    <source>
        <dbReference type="EMBL" id="TDT18285.1"/>
    </source>
</evidence>
<evidence type="ECO:0000259" key="4">
    <source>
        <dbReference type="PROSITE" id="PS50893"/>
    </source>
</evidence>
<reference evidence="5 6" key="1">
    <citation type="submission" date="2019-03" db="EMBL/GenBank/DDBJ databases">
        <title>Sequencing the genomes of 1000 actinobacteria strains.</title>
        <authorList>
            <person name="Klenk H.-P."/>
        </authorList>
    </citation>
    <scope>NUCLEOTIDE SEQUENCE [LARGE SCALE GENOMIC DNA]</scope>
    <source>
        <strain evidence="5 6">DSM 18936</strain>
    </source>
</reference>
<dbReference type="Gene3D" id="3.40.50.300">
    <property type="entry name" value="P-loop containing nucleotide triphosphate hydrolases"/>
    <property type="match status" value="1"/>
</dbReference>
<sequence length="293" mass="31934">MNADNAHAATGHAQATHTVDADSAALDVRGLSKTFGGLRAVDDLSFRVPPQSIFGLLGPNGAGKTTVLNLISGLIKPDHGSITVFGDEIAREPAHRVARAGVARTYQNVRLFPALTVLETVMTGFYQHRQAQLWHSVLCLPSERRERREVAERARELLDRVGVTAPPERLAEALPYGEQRRVEIARALATQPKVLMLDEPTAGMNDVESESLGQLMFSLREEGISLVLIEHNVKLVLKFCSDAAVINFGELIAEGDPRACVEDPDVQAAYFGKQSDAERLNTVLRVRGDHGTD</sequence>
<proteinExistence type="predicted"/>
<gene>
    <name evidence="5" type="ORF">BDK89_3903</name>
</gene>
<dbReference type="InterPro" id="IPR003439">
    <property type="entry name" value="ABC_transporter-like_ATP-bd"/>
</dbReference>
<evidence type="ECO:0000313" key="6">
    <source>
        <dbReference type="Proteomes" id="UP000294558"/>
    </source>
</evidence>
<dbReference type="InterPro" id="IPR003593">
    <property type="entry name" value="AAA+_ATPase"/>
</dbReference>
<dbReference type="GO" id="GO:0005886">
    <property type="term" value="C:plasma membrane"/>
    <property type="evidence" value="ECO:0007669"/>
    <property type="project" value="TreeGrafter"/>
</dbReference>
<dbReference type="PROSITE" id="PS50893">
    <property type="entry name" value="ABC_TRANSPORTER_2"/>
    <property type="match status" value="1"/>
</dbReference>
<evidence type="ECO:0000256" key="3">
    <source>
        <dbReference type="ARBA" id="ARBA00022840"/>
    </source>
</evidence>
<evidence type="ECO:0000256" key="1">
    <source>
        <dbReference type="ARBA" id="ARBA00022448"/>
    </source>
</evidence>